<proteinExistence type="predicted"/>
<sequence length="79" mass="8809">MATTVVMELRGLVQRLIEKGVKMFAGKQRKPRRPPDRTEPEPEPQADDRQRSVPGLERNQIAHILDLGSGFSLSARSTG</sequence>
<dbReference type="EMBL" id="SRLO01000434">
    <property type="protein sequence ID" value="TNN56191.1"/>
    <property type="molecule type" value="Genomic_DNA"/>
</dbReference>
<organism evidence="2 3">
    <name type="scientific">Liparis tanakae</name>
    <name type="common">Tanaka's snailfish</name>
    <dbReference type="NCBI Taxonomy" id="230148"/>
    <lineage>
        <taxon>Eukaryota</taxon>
        <taxon>Metazoa</taxon>
        <taxon>Chordata</taxon>
        <taxon>Craniata</taxon>
        <taxon>Vertebrata</taxon>
        <taxon>Euteleostomi</taxon>
        <taxon>Actinopterygii</taxon>
        <taxon>Neopterygii</taxon>
        <taxon>Teleostei</taxon>
        <taxon>Neoteleostei</taxon>
        <taxon>Acanthomorphata</taxon>
        <taxon>Eupercaria</taxon>
        <taxon>Perciformes</taxon>
        <taxon>Cottioidei</taxon>
        <taxon>Cottales</taxon>
        <taxon>Liparidae</taxon>
        <taxon>Liparis</taxon>
    </lineage>
</organism>
<comment type="caution">
    <text evidence="2">The sequence shown here is derived from an EMBL/GenBank/DDBJ whole genome shotgun (WGS) entry which is preliminary data.</text>
</comment>
<name>A0A4Z2GSA7_9TELE</name>
<accession>A0A4Z2GSA7</accession>
<keyword evidence="3" id="KW-1185">Reference proteome</keyword>
<evidence type="ECO:0000313" key="2">
    <source>
        <dbReference type="EMBL" id="TNN56191.1"/>
    </source>
</evidence>
<protein>
    <submittedName>
        <fullName evidence="2">Uncharacterized protein</fullName>
    </submittedName>
</protein>
<evidence type="ECO:0000313" key="3">
    <source>
        <dbReference type="Proteomes" id="UP000314294"/>
    </source>
</evidence>
<reference evidence="2 3" key="1">
    <citation type="submission" date="2019-03" db="EMBL/GenBank/DDBJ databases">
        <title>First draft genome of Liparis tanakae, snailfish: a comprehensive survey of snailfish specific genes.</title>
        <authorList>
            <person name="Kim W."/>
            <person name="Song I."/>
            <person name="Jeong J.-H."/>
            <person name="Kim D."/>
            <person name="Kim S."/>
            <person name="Ryu S."/>
            <person name="Song J.Y."/>
            <person name="Lee S.K."/>
        </authorList>
    </citation>
    <scope>NUCLEOTIDE SEQUENCE [LARGE SCALE GENOMIC DNA]</scope>
    <source>
        <tissue evidence="2">Muscle</tissue>
    </source>
</reference>
<dbReference type="Proteomes" id="UP000314294">
    <property type="component" value="Unassembled WGS sequence"/>
</dbReference>
<feature type="compositionally biased region" description="Basic and acidic residues" evidence="1">
    <location>
        <begin position="33"/>
        <end position="51"/>
    </location>
</feature>
<evidence type="ECO:0000256" key="1">
    <source>
        <dbReference type="SAM" id="MobiDB-lite"/>
    </source>
</evidence>
<feature type="region of interest" description="Disordered" evidence="1">
    <location>
        <begin position="20"/>
        <end position="57"/>
    </location>
</feature>
<gene>
    <name evidence="2" type="ORF">EYF80_033567</name>
</gene>
<dbReference type="AlphaFoldDB" id="A0A4Z2GSA7"/>